<accession>A0A942YUL2</accession>
<evidence type="ECO:0000313" key="2">
    <source>
        <dbReference type="Proteomes" id="UP000679749"/>
    </source>
</evidence>
<gene>
    <name evidence="1" type="ORF">KHA99_12340</name>
</gene>
<dbReference type="RefSeq" id="WP_213117738.1">
    <property type="nucleotide sequence ID" value="NZ_JAGYPF010000002.1"/>
</dbReference>
<dbReference type="AlphaFoldDB" id="A0A942YUL2"/>
<evidence type="ECO:0000313" key="1">
    <source>
        <dbReference type="EMBL" id="MBS4213239.1"/>
    </source>
</evidence>
<proteinExistence type="predicted"/>
<dbReference type="Proteomes" id="UP000679749">
    <property type="component" value="Unassembled WGS sequence"/>
</dbReference>
<reference evidence="1" key="1">
    <citation type="submission" date="2021-05" db="EMBL/GenBank/DDBJ databases">
        <title>Novel Bacillus species.</title>
        <authorList>
            <person name="Liu G."/>
        </authorList>
    </citation>
    <scope>NUCLEOTIDE SEQUENCE</scope>
    <source>
        <strain evidence="1">FJAT-49825</strain>
    </source>
</reference>
<keyword evidence="2" id="KW-1185">Reference proteome</keyword>
<protein>
    <submittedName>
        <fullName evidence="1">Uncharacterized protein</fullName>
    </submittedName>
</protein>
<sequence>MNINEIVSNGFSINDIERKFSSFAFISLKTALNSFFSTYKSSTLFIHSILNGGTSNINEVDRQYATDYIEHYAETIIHFQHFIELVCKEILREKNELLVLNIDRQHEIFYKLLNNEEVTSLELEGIRTIEFNTTYERLFNLIKAGKLDSKYNFFATQKNKDALNKLNTLRNRIWHRGTFVLRYEALDVFIGKFILPIINEIISLPEFMSLKSSWSYKPLTLGIDPLSEIIIECSKDSYNAGKVAFIKELGRAAYNNPLHFKFKFFNDEIIKHSLNTAEAELNAYHSQATAIYDCPVCGVKSLTSYEDSDGEQESDGSYSSYWTFSWYIKCHCCSFKISRELKNPKEYGYDLPDYWYSYDH</sequence>
<dbReference type="EMBL" id="JAGYPF010000002">
    <property type="protein sequence ID" value="MBS4213239.1"/>
    <property type="molecule type" value="Genomic_DNA"/>
</dbReference>
<name>A0A942YUL2_9BACI</name>
<comment type="caution">
    <text evidence="1">The sequence shown here is derived from an EMBL/GenBank/DDBJ whole genome shotgun (WGS) entry which is preliminary data.</text>
</comment>
<organism evidence="1 2">
    <name type="scientific">Neobacillus rhizophilus</name>
    <dbReference type="NCBI Taxonomy" id="2833579"/>
    <lineage>
        <taxon>Bacteria</taxon>
        <taxon>Bacillati</taxon>
        <taxon>Bacillota</taxon>
        <taxon>Bacilli</taxon>
        <taxon>Bacillales</taxon>
        <taxon>Bacillaceae</taxon>
        <taxon>Neobacillus</taxon>
    </lineage>
</organism>